<dbReference type="GO" id="GO:0003723">
    <property type="term" value="F:RNA binding"/>
    <property type="evidence" value="ECO:0007669"/>
    <property type="project" value="UniProtKB-UniRule"/>
</dbReference>
<keyword evidence="2 3" id="KW-0694">RNA-binding</keyword>
<dbReference type="Gene3D" id="2.40.280.10">
    <property type="match status" value="1"/>
</dbReference>
<dbReference type="GO" id="GO:0070930">
    <property type="term" value="P:trans-translation-dependent protein tagging"/>
    <property type="evidence" value="ECO:0007669"/>
    <property type="project" value="TreeGrafter"/>
</dbReference>
<dbReference type="SUPFAM" id="SSF74982">
    <property type="entry name" value="Small protein B (SmpB)"/>
    <property type="match status" value="1"/>
</dbReference>
<accession>A0A2J6X5G6</accession>
<evidence type="ECO:0000256" key="3">
    <source>
        <dbReference type="HAMAP-Rule" id="MF_00023"/>
    </source>
</evidence>
<dbReference type="Proteomes" id="UP000237040">
    <property type="component" value="Unassembled WGS sequence"/>
</dbReference>
<evidence type="ECO:0000313" key="4">
    <source>
        <dbReference type="EMBL" id="PMP68146.1"/>
    </source>
</evidence>
<dbReference type="PANTHER" id="PTHR30308">
    <property type="entry name" value="TMRNA-BINDING COMPONENT OF TRANS-TRANSLATION TAGGING COMPLEX"/>
    <property type="match status" value="1"/>
</dbReference>
<dbReference type="Proteomes" id="UP000236910">
    <property type="component" value="Unassembled WGS sequence"/>
</dbReference>
<dbReference type="HAMAP" id="MF_00023">
    <property type="entry name" value="SmpB"/>
    <property type="match status" value="1"/>
</dbReference>
<dbReference type="AlphaFoldDB" id="A0A2J6X5G6"/>
<dbReference type="GO" id="GO:0070929">
    <property type="term" value="P:trans-translation"/>
    <property type="evidence" value="ECO:0007669"/>
    <property type="project" value="UniProtKB-UniRule"/>
</dbReference>
<reference evidence="6 7" key="1">
    <citation type="submission" date="2018-01" db="EMBL/GenBank/DDBJ databases">
        <title>Metagenomic assembled genomes from two thermal pools in the Uzon Caldera, Kamchatka, Russia.</title>
        <authorList>
            <person name="Wilkins L."/>
            <person name="Ettinger C."/>
        </authorList>
    </citation>
    <scope>NUCLEOTIDE SEQUENCE [LARGE SCALE GENOMIC DNA]</scope>
    <source>
        <strain evidence="5">ARK-10</strain>
        <strain evidence="4">ZAV-07</strain>
    </source>
</reference>
<dbReference type="EMBL" id="PNIL01000027">
    <property type="protein sequence ID" value="PMP68146.1"/>
    <property type="molecule type" value="Genomic_DNA"/>
</dbReference>
<evidence type="ECO:0000313" key="6">
    <source>
        <dbReference type="Proteomes" id="UP000236910"/>
    </source>
</evidence>
<evidence type="ECO:0000313" key="7">
    <source>
        <dbReference type="Proteomes" id="UP000237040"/>
    </source>
</evidence>
<name>A0A2J6X5G6_9BACT</name>
<dbReference type="PANTHER" id="PTHR30308:SF2">
    <property type="entry name" value="SSRA-BINDING PROTEIN"/>
    <property type="match status" value="1"/>
</dbReference>
<comment type="function">
    <text evidence="3">Required for rescue of stalled ribosomes mediated by trans-translation. Binds to transfer-messenger RNA (tmRNA), required for stable association of tmRNA with ribosomes. tmRNA and SmpB together mimic tRNA shape, replacing the anticodon stem-loop with SmpB. tmRNA is encoded by the ssrA gene; the 2 termini fold to resemble tRNA(Ala) and it encodes a 'tag peptide', a short internal open reading frame. During trans-translation Ala-aminoacylated tmRNA acts like a tRNA, entering the A-site of stalled ribosomes, displacing the stalled mRNA. The ribosome then switches to translate the ORF on the tmRNA; the nascent peptide is terminated with the 'tag peptide' encoded by the tmRNA and targeted for degradation. The ribosome is freed to recommence translation, which seems to be the essential function of trans-translation.</text>
</comment>
<dbReference type="Pfam" id="PF01668">
    <property type="entry name" value="SmpB"/>
    <property type="match status" value="1"/>
</dbReference>
<gene>
    <name evidence="3 5" type="primary">smpB</name>
    <name evidence="5" type="ORF">C0175_04680</name>
    <name evidence="4" type="ORF">C0189_01830</name>
</gene>
<keyword evidence="1 3" id="KW-0963">Cytoplasm</keyword>
<evidence type="ECO:0000256" key="2">
    <source>
        <dbReference type="ARBA" id="ARBA00022884"/>
    </source>
</evidence>
<protein>
    <recommendedName>
        <fullName evidence="3">SsrA-binding protein</fullName>
    </recommendedName>
    <alternativeName>
        <fullName evidence="3">Small protein B</fullName>
    </alternativeName>
</protein>
<evidence type="ECO:0000256" key="1">
    <source>
        <dbReference type="ARBA" id="ARBA00022490"/>
    </source>
</evidence>
<comment type="subcellular location">
    <subcellularLocation>
        <location evidence="3">Cytoplasm</location>
    </subcellularLocation>
    <text evidence="3">The tmRNA-SmpB complex associates with stalled 70S ribosomes.</text>
</comment>
<dbReference type="InterPro" id="IPR023620">
    <property type="entry name" value="SmpB"/>
</dbReference>
<dbReference type="EMBL" id="PNIX01000275">
    <property type="protein sequence ID" value="PMP81861.1"/>
    <property type="molecule type" value="Genomic_DNA"/>
</dbReference>
<dbReference type="CDD" id="cd09294">
    <property type="entry name" value="SmpB"/>
    <property type="match status" value="1"/>
</dbReference>
<evidence type="ECO:0000313" key="5">
    <source>
        <dbReference type="EMBL" id="PMP81861.1"/>
    </source>
</evidence>
<comment type="caution">
    <text evidence="5">The sequence shown here is derived from an EMBL/GenBank/DDBJ whole genome shotgun (WGS) entry which is preliminary data.</text>
</comment>
<dbReference type="GO" id="GO:0005829">
    <property type="term" value="C:cytosol"/>
    <property type="evidence" value="ECO:0007669"/>
    <property type="project" value="TreeGrafter"/>
</dbReference>
<sequence>MEEKAIAVNKKVLRDFEILDKLEVGIELKGFEVKSIREGKVSLDGAYVKESNGEFYIYKMFVQIPPSVHTSISEKRKRKLLMHKNEIVRWSTRVKERGLTILPIDVHTSNNRIKLTIALVRKRVLHGDKKKLEEKIAKREMRKY</sequence>
<dbReference type="InterPro" id="IPR000037">
    <property type="entry name" value="SsrA-bd_prot"/>
</dbReference>
<comment type="similarity">
    <text evidence="3">Belongs to the SmpB family.</text>
</comment>
<dbReference type="NCBIfam" id="TIGR00086">
    <property type="entry name" value="smpB"/>
    <property type="match status" value="1"/>
</dbReference>
<dbReference type="RefSeq" id="WP_424586576.1">
    <property type="nucleotide sequence ID" value="NZ_JBNARP010000003.1"/>
</dbReference>
<organism evidence="5 6">
    <name type="scientific">Caldisericum exile</name>
    <dbReference type="NCBI Taxonomy" id="693075"/>
    <lineage>
        <taxon>Bacteria</taxon>
        <taxon>Pseudomonadati</taxon>
        <taxon>Caldisericota/Cryosericota group</taxon>
        <taxon>Caldisericota</taxon>
        <taxon>Caldisericia</taxon>
        <taxon>Caldisericales</taxon>
        <taxon>Caldisericaceae</taxon>
        <taxon>Caldisericum</taxon>
    </lineage>
</organism>
<proteinExistence type="inferred from homology"/>